<gene>
    <name evidence="2" type="ordered locus">Cmaq_0178</name>
</gene>
<evidence type="ECO:0000313" key="2">
    <source>
        <dbReference type="EMBL" id="ABW01027.1"/>
    </source>
</evidence>
<feature type="coiled-coil region" evidence="1">
    <location>
        <begin position="876"/>
        <end position="903"/>
    </location>
</feature>
<dbReference type="HOGENOM" id="CLU_309434_0_0_2"/>
<keyword evidence="3" id="KW-1185">Reference proteome</keyword>
<dbReference type="GeneID" id="5709338"/>
<dbReference type="eggNOG" id="arCOG05575">
    <property type="taxonomic scope" value="Archaea"/>
</dbReference>
<dbReference type="KEGG" id="cma:Cmaq_0178"/>
<dbReference type="STRING" id="397948.Cmaq_0178"/>
<protein>
    <submittedName>
        <fullName evidence="2">Uncharacterized protein</fullName>
    </submittedName>
</protein>
<dbReference type="AlphaFoldDB" id="A8MA95"/>
<name>A8MA95_CALMQ</name>
<dbReference type="RefSeq" id="WP_012185247.1">
    <property type="nucleotide sequence ID" value="NC_009954.1"/>
</dbReference>
<evidence type="ECO:0000313" key="3">
    <source>
        <dbReference type="Proteomes" id="UP000001137"/>
    </source>
</evidence>
<dbReference type="SUPFAM" id="SSF52540">
    <property type="entry name" value="P-loop containing nucleoside triphosphate hydrolases"/>
    <property type="match status" value="1"/>
</dbReference>
<accession>A8MA95</accession>
<dbReference type="OrthoDB" id="27891at2157"/>
<dbReference type="InterPro" id="IPR027417">
    <property type="entry name" value="P-loop_NTPase"/>
</dbReference>
<reference evidence="2 3" key="1">
    <citation type="submission" date="2007-10" db="EMBL/GenBank/DDBJ databases">
        <title>Complete sequence of Caldivirga maquilingensis IC-167.</title>
        <authorList>
            <consortium name="US DOE Joint Genome Institute"/>
            <person name="Copeland A."/>
            <person name="Lucas S."/>
            <person name="Lapidus A."/>
            <person name="Barry K."/>
            <person name="Glavina del Rio T."/>
            <person name="Dalin E."/>
            <person name="Tice H."/>
            <person name="Pitluck S."/>
            <person name="Saunders E."/>
            <person name="Brettin T."/>
            <person name="Bruce D."/>
            <person name="Detter J.C."/>
            <person name="Han C."/>
            <person name="Schmutz J."/>
            <person name="Larimer F."/>
            <person name="Land M."/>
            <person name="Hauser L."/>
            <person name="Kyrpides N."/>
            <person name="Ivanova N."/>
            <person name="Biddle J.F."/>
            <person name="Zhang Z."/>
            <person name="Fitz-Gibbon S.T."/>
            <person name="Lowe T.M."/>
            <person name="Saltikov C."/>
            <person name="House C.H."/>
            <person name="Richardson P."/>
        </authorList>
    </citation>
    <scope>NUCLEOTIDE SEQUENCE [LARGE SCALE GENOMIC DNA]</scope>
    <source>
        <strain evidence="3">ATCC 700844 / DSM 13496 / JCM 10307 / IC-167</strain>
    </source>
</reference>
<dbReference type="EMBL" id="CP000852">
    <property type="protein sequence ID" value="ABW01027.1"/>
    <property type="molecule type" value="Genomic_DNA"/>
</dbReference>
<evidence type="ECO:0000256" key="1">
    <source>
        <dbReference type="SAM" id="Coils"/>
    </source>
</evidence>
<sequence length="1097" mass="122557">MGNPYEALGFVDRPLNPSGLPPVVRRYVTMGLEKEISEIMKAVEVFLRGSDNMLLVVVGPYGFGKSDLLDDVEERLKGLNVDVVRTALSLSMNIKDYLINRFMSRDPSKPLILMFDEADELTRAVSMSGGVSGEVKNSIMQVTGLIRAILEPRNYASLLNLKPSDLSRVMIIAAFTPQLYYSILKNNVPDVFDIARGRVFKEITIDDRVPYWLYEAIIENRLLSYSKPERLKAINDGKLNPLHPFNRESLSLIYLIARRMENGQASPRNLIKLTSKLLEMITEDDGQLTVNLMIRFLTSELGKYINLSLLNELKTYGDDLMHVALSGIPVKANPSVELTGLVEKVKVIEINPENASELHVINNLRMIYGKPPIAADDLRNLSIEYGSYYTVPMDKGVKLVVILPAEADVKGFISHEAYVLKKSIHDKLLGLTNPETSSLDELSSFIRQVATAKPIDVASRIISMITKSEPIKTQDGLRIVIADNALDARLAYVVLTSPEGALGVAANCGVRVNGQVKHVDGLIGLIVNDQLLTSQLQGNLNVKWCGVYDASQRILLINYGSDNVEELRGILIGLYVLSKFSKIPSEYASQVQSATRFIERISAFRDSLRNQLLQYTLGLPRRREGKRDAIRSVVKSWVDGTIDQLTPSAFKCGDKPCISRVEATLVNYLSSLKRPIDEKELEYVIRGLFPIQLWRDFKEHDLIDLMRLRGLLFERNGKYVVTINGGFNEAVNDACLRVRELAKLLNGSVPISIGNINLTLQTGFSALQGEVKELEEECRLLTTVISNPTEDELKKLAKINLSLITLQDKVNEVKENEGKLINEMKNTISNLNTLINSLSNPEVNVDDAIKDVVRSKVKELQETVMRAVGNLNGLSIDKAYEALKSLNENVSKEINRLRRELELSASILHYAHEHAVIALILSKASQLIGNGDEIPPEDNITDSIIELLSKDALDDLETVLSEYESRVKEARGRLIDVISRVKAKAAELYNSVNWLRHKGLVNQDLKMPNLDSVNLSELKASIDELVNVNGMVTSRLNELASKLNVPLSVLRYIASMGPNVGLDEVIMARELGMESREVINYLETLWRAKLVEKRYVS</sequence>
<organism evidence="2 3">
    <name type="scientific">Caldivirga maquilingensis (strain ATCC 700844 / DSM 13496 / JCM 10307 / IC-167)</name>
    <dbReference type="NCBI Taxonomy" id="397948"/>
    <lineage>
        <taxon>Archaea</taxon>
        <taxon>Thermoproteota</taxon>
        <taxon>Thermoprotei</taxon>
        <taxon>Thermoproteales</taxon>
        <taxon>Thermoproteaceae</taxon>
        <taxon>Caldivirga</taxon>
    </lineage>
</organism>
<feature type="coiled-coil region" evidence="1">
    <location>
        <begin position="764"/>
        <end position="816"/>
    </location>
</feature>
<dbReference type="Proteomes" id="UP000001137">
    <property type="component" value="Chromosome"/>
</dbReference>
<proteinExistence type="predicted"/>
<keyword evidence="1" id="KW-0175">Coiled coil</keyword>